<dbReference type="AlphaFoldDB" id="B1KNR0"/>
<dbReference type="STRING" id="392500.Swoo_3248"/>
<evidence type="ECO:0000313" key="2">
    <source>
        <dbReference type="Proteomes" id="UP000002168"/>
    </source>
</evidence>
<protein>
    <submittedName>
        <fullName evidence="1">Uncharacterized protein</fullName>
    </submittedName>
</protein>
<dbReference type="Proteomes" id="UP000002168">
    <property type="component" value="Chromosome"/>
</dbReference>
<evidence type="ECO:0000313" key="1">
    <source>
        <dbReference type="EMBL" id="ACA87518.1"/>
    </source>
</evidence>
<sequence>MSWLSHSGVISDLLKQDDEWEWLPTSRDSIDPFCCQFARSPKESDVYKATLKSLRRLGESIPNLVDGPNDYTNAFKGAALYTFKMAARELFNKTPGKWVELASIYESGKWPLGITQSGRIIVL</sequence>
<dbReference type="EMBL" id="CP000961">
    <property type="protein sequence ID" value="ACA87518.1"/>
    <property type="molecule type" value="Genomic_DNA"/>
</dbReference>
<proteinExistence type="predicted"/>
<name>B1KNR0_SHEWM</name>
<organism evidence="1 2">
    <name type="scientific">Shewanella woodyi (strain ATCC 51908 / MS32)</name>
    <dbReference type="NCBI Taxonomy" id="392500"/>
    <lineage>
        <taxon>Bacteria</taxon>
        <taxon>Pseudomonadati</taxon>
        <taxon>Pseudomonadota</taxon>
        <taxon>Gammaproteobacteria</taxon>
        <taxon>Alteromonadales</taxon>
        <taxon>Shewanellaceae</taxon>
        <taxon>Shewanella</taxon>
    </lineage>
</organism>
<dbReference type="eggNOG" id="ENOG5032S3Q">
    <property type="taxonomic scope" value="Bacteria"/>
</dbReference>
<gene>
    <name evidence="1" type="ordered locus">Swoo_3248</name>
</gene>
<dbReference type="HOGENOM" id="CLU_1804884_0_0_6"/>
<dbReference type="KEGG" id="swd:Swoo_3248"/>
<accession>B1KNR0</accession>
<keyword evidence="2" id="KW-1185">Reference proteome</keyword>
<reference evidence="1 2" key="1">
    <citation type="submission" date="2008-02" db="EMBL/GenBank/DDBJ databases">
        <title>Complete sequence of Shewanella woodyi ATCC 51908.</title>
        <authorList>
            <consortium name="US DOE Joint Genome Institute"/>
            <person name="Copeland A."/>
            <person name="Lucas S."/>
            <person name="Lapidus A."/>
            <person name="Glavina del Rio T."/>
            <person name="Dalin E."/>
            <person name="Tice H."/>
            <person name="Bruce D."/>
            <person name="Goodwin L."/>
            <person name="Pitluck S."/>
            <person name="Sims D."/>
            <person name="Brettin T."/>
            <person name="Detter J.C."/>
            <person name="Han C."/>
            <person name="Kuske C.R."/>
            <person name="Schmutz J."/>
            <person name="Larimer F."/>
            <person name="Land M."/>
            <person name="Hauser L."/>
            <person name="Kyrpides N."/>
            <person name="Lykidis A."/>
            <person name="Zhao J.-S."/>
            <person name="Richardson P."/>
        </authorList>
    </citation>
    <scope>NUCLEOTIDE SEQUENCE [LARGE SCALE GENOMIC DNA]</scope>
    <source>
        <strain evidence="2">ATCC 51908 / MS32</strain>
    </source>
</reference>